<sequence>MEGYDGGGTPPSDPHPACAARLELEPPRFCVRCGRRLKVQVSPLGWWARCSRHGQTSAPAESG</sequence>
<keyword evidence="2" id="KW-0479">Metal-binding</keyword>
<dbReference type="Pfam" id="PF26519">
    <property type="entry name" value="BsaP"/>
    <property type="match status" value="1"/>
</dbReference>
<evidence type="ECO:0000256" key="1">
    <source>
        <dbReference type="ARBA" id="ARBA00001915"/>
    </source>
</evidence>
<evidence type="ECO:0000259" key="8">
    <source>
        <dbReference type="Pfam" id="PF26519"/>
    </source>
</evidence>
<dbReference type="OrthoDB" id="3829284at2"/>
<evidence type="ECO:0000256" key="4">
    <source>
        <dbReference type="ARBA" id="ARBA00023004"/>
    </source>
</evidence>
<evidence type="ECO:0000313" key="10">
    <source>
        <dbReference type="Proteomes" id="UP000294621"/>
    </source>
</evidence>
<evidence type="ECO:0000256" key="7">
    <source>
        <dbReference type="ARBA" id="ARBA00093796"/>
    </source>
</evidence>
<gene>
    <name evidence="9" type="ORF">E2R57_18550</name>
</gene>
<evidence type="ECO:0000256" key="6">
    <source>
        <dbReference type="ARBA" id="ARBA00093780"/>
    </source>
</evidence>
<keyword evidence="3" id="KW-0093">Biotin biosynthesis</keyword>
<dbReference type="AlphaFoldDB" id="A0A4R5XP65"/>
<protein>
    <recommendedName>
        <fullName evidence="7">Biotin synthase auxiliary protein</fullName>
    </recommendedName>
</protein>
<dbReference type="InterPro" id="IPR058605">
    <property type="entry name" value="BsaP_C"/>
</dbReference>
<organism evidence="9 10">
    <name type="scientific">Arthrobacter nitrophenolicus</name>
    <dbReference type="NCBI Taxonomy" id="683150"/>
    <lineage>
        <taxon>Bacteria</taxon>
        <taxon>Bacillati</taxon>
        <taxon>Actinomycetota</taxon>
        <taxon>Actinomycetes</taxon>
        <taxon>Micrococcales</taxon>
        <taxon>Micrococcaceae</taxon>
        <taxon>Arthrobacter</taxon>
    </lineage>
</organism>
<comment type="cofactor">
    <cofactor evidence="1">
        <name>iron-sulfur cluster</name>
        <dbReference type="ChEBI" id="CHEBI:30408"/>
    </cofactor>
</comment>
<evidence type="ECO:0000313" key="9">
    <source>
        <dbReference type="EMBL" id="TDL33289.1"/>
    </source>
</evidence>
<feature type="domain" description="Biotin synthase auxiliary protein C-terminal" evidence="8">
    <location>
        <begin position="37"/>
        <end position="59"/>
    </location>
</feature>
<keyword evidence="4" id="KW-0408">Iron</keyword>
<proteinExistence type="inferred from homology"/>
<evidence type="ECO:0000256" key="3">
    <source>
        <dbReference type="ARBA" id="ARBA00022756"/>
    </source>
</evidence>
<dbReference type="Proteomes" id="UP000294621">
    <property type="component" value="Unassembled WGS sequence"/>
</dbReference>
<comment type="similarity">
    <text evidence="6">Belongs to the BsaP family.</text>
</comment>
<reference evidence="9 10" key="1">
    <citation type="submission" date="2019-03" db="EMBL/GenBank/DDBJ databases">
        <title>Genome Sequencing and Assembly of Various Microbes Isolated from Partially Reclaimed Soil and Acid Mine Drainage (AMD) Site.</title>
        <authorList>
            <person name="Steinbock B."/>
            <person name="Bechtold R."/>
            <person name="Sevigny J.L."/>
            <person name="Thomas D."/>
            <person name="Cuthill L.R."/>
            <person name="Aveiro Johannsen E.J."/>
            <person name="Thomas K."/>
            <person name="Ghosh A."/>
        </authorList>
    </citation>
    <scope>NUCLEOTIDE SEQUENCE [LARGE SCALE GENOMIC DNA]</scope>
    <source>
        <strain evidence="9 10">S-A1</strain>
    </source>
</reference>
<comment type="caution">
    <text evidence="9">The sequence shown here is derived from an EMBL/GenBank/DDBJ whole genome shotgun (WGS) entry which is preliminary data.</text>
</comment>
<name>A0A4R5XP65_9MICC</name>
<evidence type="ECO:0000256" key="2">
    <source>
        <dbReference type="ARBA" id="ARBA00022723"/>
    </source>
</evidence>
<accession>A0A4R5XP65</accession>
<dbReference type="EMBL" id="SMZQ01000012">
    <property type="protein sequence ID" value="TDL33289.1"/>
    <property type="molecule type" value="Genomic_DNA"/>
</dbReference>
<comment type="function">
    <text evidence="5">Required for the activity of the biotin synthase BioB.</text>
</comment>
<evidence type="ECO:0000256" key="5">
    <source>
        <dbReference type="ARBA" id="ARBA00093761"/>
    </source>
</evidence>